<comment type="caution">
    <text evidence="1">The sequence shown here is derived from an EMBL/GenBank/DDBJ whole genome shotgun (WGS) entry which is preliminary data.</text>
</comment>
<name>A0ABQ5VAP6_9PROT</name>
<protein>
    <submittedName>
        <fullName evidence="1">Uncharacterized protein</fullName>
    </submittedName>
</protein>
<reference evidence="1" key="1">
    <citation type="journal article" date="2014" name="Int. J. Syst. Evol. Microbiol.">
        <title>Complete genome of a new Firmicutes species belonging to the dominant human colonic microbiota ('Ruminococcus bicirculans') reveals two chromosomes and a selective capacity to utilize plant glucans.</title>
        <authorList>
            <consortium name="NISC Comparative Sequencing Program"/>
            <person name="Wegmann U."/>
            <person name="Louis P."/>
            <person name="Goesmann A."/>
            <person name="Henrissat B."/>
            <person name="Duncan S.H."/>
            <person name="Flint H.J."/>
        </authorList>
    </citation>
    <scope>NUCLEOTIDE SEQUENCE</scope>
    <source>
        <strain evidence="1">NBRC 108219</strain>
    </source>
</reference>
<accession>A0ABQ5VAP6</accession>
<reference evidence="1" key="2">
    <citation type="submission" date="2023-01" db="EMBL/GenBank/DDBJ databases">
        <title>Draft genome sequence of Algimonas ampicilliniresistens strain NBRC 108219.</title>
        <authorList>
            <person name="Sun Q."/>
            <person name="Mori K."/>
        </authorList>
    </citation>
    <scope>NUCLEOTIDE SEQUENCE</scope>
    <source>
        <strain evidence="1">NBRC 108219</strain>
    </source>
</reference>
<sequence length="91" mass="10189">MKRITSLTETGMHVLPSTGSYVPVEDYFLVDESLDLRGRFVLGDGGHADLTVKDMLVDPDSKRVAMIELSDGRRLPIEHVRLQGSYVRIES</sequence>
<dbReference type="RefSeq" id="WP_284391180.1">
    <property type="nucleotide sequence ID" value="NZ_BSNK01000002.1"/>
</dbReference>
<organism evidence="1 2">
    <name type="scientific">Algimonas ampicilliniresistens</name>
    <dbReference type="NCBI Taxonomy" id="1298735"/>
    <lineage>
        <taxon>Bacteria</taxon>
        <taxon>Pseudomonadati</taxon>
        <taxon>Pseudomonadota</taxon>
        <taxon>Alphaproteobacteria</taxon>
        <taxon>Maricaulales</taxon>
        <taxon>Robiginitomaculaceae</taxon>
        <taxon>Algimonas</taxon>
    </lineage>
</organism>
<dbReference type="EMBL" id="BSNK01000002">
    <property type="protein sequence ID" value="GLQ24589.1"/>
    <property type="molecule type" value="Genomic_DNA"/>
</dbReference>
<proteinExistence type="predicted"/>
<gene>
    <name evidence="1" type="ORF">GCM10007853_24630</name>
</gene>
<keyword evidence="2" id="KW-1185">Reference proteome</keyword>
<dbReference type="Proteomes" id="UP001161391">
    <property type="component" value="Unassembled WGS sequence"/>
</dbReference>
<evidence type="ECO:0000313" key="1">
    <source>
        <dbReference type="EMBL" id="GLQ24589.1"/>
    </source>
</evidence>
<evidence type="ECO:0000313" key="2">
    <source>
        <dbReference type="Proteomes" id="UP001161391"/>
    </source>
</evidence>